<accession>A0AA37SE83</accession>
<dbReference type="Gene3D" id="3.40.50.720">
    <property type="entry name" value="NAD(P)-binding Rossmann-like Domain"/>
    <property type="match status" value="1"/>
</dbReference>
<name>A0AA37SE83_9PROT</name>
<protein>
    <submittedName>
        <fullName evidence="2">Uncharacterized protein</fullName>
    </submittedName>
</protein>
<dbReference type="Proteomes" id="UP001156708">
    <property type="component" value="Unassembled WGS sequence"/>
</dbReference>
<sequence length="53" mass="5601">MDVEHVEHFGANTPMKRPGQPTELAGTYVSLATDDASYILDATITVIGATPVV</sequence>
<comment type="caution">
    <text evidence="2">The sequence shown here is derived from an EMBL/GenBank/DDBJ whole genome shotgun (WGS) entry which is preliminary data.</text>
</comment>
<dbReference type="InterPro" id="IPR036291">
    <property type="entry name" value="NAD(P)-bd_dom_sf"/>
</dbReference>
<dbReference type="AlphaFoldDB" id="A0AA37SE83"/>
<evidence type="ECO:0000256" key="1">
    <source>
        <dbReference type="SAM" id="MobiDB-lite"/>
    </source>
</evidence>
<reference evidence="3" key="1">
    <citation type="journal article" date="2019" name="Int. J. Syst. Evol. Microbiol.">
        <title>The Global Catalogue of Microorganisms (GCM) 10K type strain sequencing project: providing services to taxonomists for standard genome sequencing and annotation.</title>
        <authorList>
            <consortium name="The Broad Institute Genomics Platform"/>
            <consortium name="The Broad Institute Genome Sequencing Center for Infectious Disease"/>
            <person name="Wu L."/>
            <person name="Ma J."/>
        </authorList>
    </citation>
    <scope>NUCLEOTIDE SEQUENCE [LARGE SCALE GENOMIC DNA]</scope>
    <source>
        <strain evidence="3">NBRC 12467</strain>
    </source>
</reference>
<keyword evidence="3" id="KW-1185">Reference proteome</keyword>
<feature type="region of interest" description="Disordered" evidence="1">
    <location>
        <begin position="1"/>
        <end position="21"/>
    </location>
</feature>
<dbReference type="SUPFAM" id="SSF51735">
    <property type="entry name" value="NAD(P)-binding Rossmann-fold domains"/>
    <property type="match status" value="1"/>
</dbReference>
<evidence type="ECO:0000313" key="3">
    <source>
        <dbReference type="Proteomes" id="UP001156708"/>
    </source>
</evidence>
<gene>
    <name evidence="2" type="ORF">GCM10007872_01170</name>
</gene>
<dbReference type="EMBL" id="BSNZ01000002">
    <property type="protein sequence ID" value="GLQ83209.1"/>
    <property type="molecule type" value="Genomic_DNA"/>
</dbReference>
<dbReference type="RefSeq" id="WP_228123840.1">
    <property type="nucleotide sequence ID" value="NZ_BARA01000067.1"/>
</dbReference>
<proteinExistence type="predicted"/>
<organism evidence="2 3">
    <name type="scientific">Gluconobacter sphaericus NBRC 12467</name>
    <dbReference type="NCBI Taxonomy" id="1307951"/>
    <lineage>
        <taxon>Bacteria</taxon>
        <taxon>Pseudomonadati</taxon>
        <taxon>Pseudomonadota</taxon>
        <taxon>Alphaproteobacteria</taxon>
        <taxon>Acetobacterales</taxon>
        <taxon>Acetobacteraceae</taxon>
        <taxon>Gluconobacter</taxon>
    </lineage>
</organism>
<evidence type="ECO:0000313" key="2">
    <source>
        <dbReference type="EMBL" id="GLQ83209.1"/>
    </source>
</evidence>